<name>A0A7S3R7C1_DUNTE</name>
<feature type="domain" description="PCI" evidence="8">
    <location>
        <begin position="208"/>
        <end position="374"/>
    </location>
</feature>
<accession>A0A7S3R7C1</accession>
<sequence length="483" mass="53500">METDPPAFDLETYIAGWAGHARTSRLLFIAERSTGLPLELEALKLLHNEVKKTENTQLYSLVVEKINGRLGPAFSFDRQWAEATDRKALTKQERLESELHGYKTNLIKESIRMGHNDLGDFFYERGDLQNAFRCYVRSRDYCTTSKHIITMCLNVIKVAVELTNPLHVTNYASKAESTPDLQSDPVALAKITASSGLALMHSKRYKQAARKFTEVSVELGTTFNNVIAPQDVALYGVLCALASFERSELQQRVMANIGFKEFMELTPEMRELVSDFYNCRYARCLRSLDALIPTLSLDMHLAPYIKELHAHIRQRALVQYTLPFKSVNLADMGAAFGLTLEELNKELARLITDGTVKARIDSHAGILYACHDDKRSSTFQHVLTCGEAYLKETKALLLRANMLQHDFVQKSRGDEVSLPGFRGGGGGGGGGGRRGFGPSADDDYLGKGPGRRGPSMGSVASGASRDERRFGPVGRPSGGRLAL</sequence>
<keyword evidence="5" id="KW-0736">Signalosome</keyword>
<feature type="compositionally biased region" description="Gly residues" evidence="7">
    <location>
        <begin position="421"/>
        <end position="435"/>
    </location>
</feature>
<evidence type="ECO:0000313" key="9">
    <source>
        <dbReference type="EMBL" id="CAE0504740.1"/>
    </source>
</evidence>
<proteinExistence type="inferred from homology"/>
<dbReference type="InterPro" id="IPR000717">
    <property type="entry name" value="PCI_dom"/>
</dbReference>
<dbReference type="EMBL" id="HBIP01032537">
    <property type="protein sequence ID" value="CAE0504740.1"/>
    <property type="molecule type" value="Transcribed_RNA"/>
</dbReference>
<dbReference type="SUPFAM" id="SSF46785">
    <property type="entry name" value="Winged helix' DNA-binding domain"/>
    <property type="match status" value="1"/>
</dbReference>
<dbReference type="PANTHER" id="PTHR14145:SF2">
    <property type="entry name" value="COP9 SIGNALOSOME COMPLEX SUBUNIT 1"/>
    <property type="match status" value="1"/>
</dbReference>
<keyword evidence="6" id="KW-0539">Nucleus</keyword>
<evidence type="ECO:0000256" key="4">
    <source>
        <dbReference type="ARBA" id="ARBA00022490"/>
    </source>
</evidence>
<evidence type="ECO:0000256" key="1">
    <source>
        <dbReference type="ARBA" id="ARBA00004123"/>
    </source>
</evidence>
<dbReference type="GO" id="GO:0005737">
    <property type="term" value="C:cytoplasm"/>
    <property type="evidence" value="ECO:0007669"/>
    <property type="project" value="UniProtKB-SubCell"/>
</dbReference>
<evidence type="ECO:0000256" key="6">
    <source>
        <dbReference type="ARBA" id="ARBA00023242"/>
    </source>
</evidence>
<comment type="similarity">
    <text evidence="3">Belongs to the CSN1 family.</text>
</comment>
<dbReference type="Pfam" id="PF10602">
    <property type="entry name" value="RPN7"/>
    <property type="match status" value="1"/>
</dbReference>
<dbReference type="InterPro" id="IPR019585">
    <property type="entry name" value="Rpn7/CSN1"/>
</dbReference>
<organism evidence="9">
    <name type="scientific">Dunaliella tertiolecta</name>
    <name type="common">Green alga</name>
    <dbReference type="NCBI Taxonomy" id="3047"/>
    <lineage>
        <taxon>Eukaryota</taxon>
        <taxon>Viridiplantae</taxon>
        <taxon>Chlorophyta</taxon>
        <taxon>core chlorophytes</taxon>
        <taxon>Chlorophyceae</taxon>
        <taxon>CS clade</taxon>
        <taxon>Chlamydomonadales</taxon>
        <taxon>Dunaliellaceae</taxon>
        <taxon>Dunaliella</taxon>
    </lineage>
</organism>
<evidence type="ECO:0000259" key="8">
    <source>
        <dbReference type="PROSITE" id="PS50250"/>
    </source>
</evidence>
<evidence type="ECO:0000256" key="2">
    <source>
        <dbReference type="ARBA" id="ARBA00004496"/>
    </source>
</evidence>
<evidence type="ECO:0000256" key="5">
    <source>
        <dbReference type="ARBA" id="ARBA00022790"/>
    </source>
</evidence>
<protein>
    <recommendedName>
        <fullName evidence="8">PCI domain-containing protein</fullName>
    </recommendedName>
</protein>
<evidence type="ECO:0000256" key="3">
    <source>
        <dbReference type="ARBA" id="ARBA00008793"/>
    </source>
</evidence>
<dbReference type="InterPro" id="IPR045135">
    <property type="entry name" value="Rpn7_N"/>
</dbReference>
<keyword evidence="4" id="KW-0963">Cytoplasm</keyword>
<dbReference type="PROSITE" id="PS50250">
    <property type="entry name" value="PCI"/>
    <property type="match status" value="1"/>
</dbReference>
<gene>
    <name evidence="9" type="ORF">DTER00134_LOCUS19813</name>
</gene>
<dbReference type="InterPro" id="IPR036390">
    <property type="entry name" value="WH_DNA-bd_sf"/>
</dbReference>
<dbReference type="GO" id="GO:0008180">
    <property type="term" value="C:COP9 signalosome"/>
    <property type="evidence" value="ECO:0007669"/>
    <property type="project" value="UniProtKB-KW"/>
</dbReference>
<reference evidence="9" key="1">
    <citation type="submission" date="2021-01" db="EMBL/GenBank/DDBJ databases">
        <authorList>
            <person name="Corre E."/>
            <person name="Pelletier E."/>
            <person name="Niang G."/>
            <person name="Scheremetjew M."/>
            <person name="Finn R."/>
            <person name="Kale V."/>
            <person name="Holt S."/>
            <person name="Cochrane G."/>
            <person name="Meng A."/>
            <person name="Brown T."/>
            <person name="Cohen L."/>
        </authorList>
    </citation>
    <scope>NUCLEOTIDE SEQUENCE</scope>
    <source>
        <strain evidence="9">CCMP1320</strain>
    </source>
</reference>
<dbReference type="Pfam" id="PF01399">
    <property type="entry name" value="PCI"/>
    <property type="match status" value="1"/>
</dbReference>
<dbReference type="Gene3D" id="1.25.40.570">
    <property type="match status" value="1"/>
</dbReference>
<comment type="subcellular location">
    <subcellularLocation>
        <location evidence="2">Cytoplasm</location>
    </subcellularLocation>
    <subcellularLocation>
        <location evidence="1">Nucleus</location>
    </subcellularLocation>
</comment>
<dbReference type="SMART" id="SM00088">
    <property type="entry name" value="PINT"/>
    <property type="match status" value="1"/>
</dbReference>
<dbReference type="AlphaFoldDB" id="A0A7S3R7C1"/>
<evidence type="ECO:0000256" key="7">
    <source>
        <dbReference type="SAM" id="MobiDB-lite"/>
    </source>
</evidence>
<feature type="region of interest" description="Disordered" evidence="7">
    <location>
        <begin position="414"/>
        <end position="483"/>
    </location>
</feature>
<dbReference type="PANTHER" id="PTHR14145">
    <property type="entry name" value="26S PROTESOME SUBUNIT 6"/>
    <property type="match status" value="1"/>
</dbReference>